<dbReference type="RefSeq" id="WP_132492604.1">
    <property type="nucleotide sequence ID" value="NZ_SMKW01000064.1"/>
</dbReference>
<accession>A0A4R4Y8W7</accession>
<feature type="region of interest" description="Disordered" evidence="1">
    <location>
        <begin position="1"/>
        <end position="25"/>
    </location>
</feature>
<organism evidence="2 3">
    <name type="scientific">Saccharopolyspora elongata</name>
    <dbReference type="NCBI Taxonomy" id="2530387"/>
    <lineage>
        <taxon>Bacteria</taxon>
        <taxon>Bacillati</taxon>
        <taxon>Actinomycetota</taxon>
        <taxon>Actinomycetes</taxon>
        <taxon>Pseudonocardiales</taxon>
        <taxon>Pseudonocardiaceae</taxon>
        <taxon>Saccharopolyspora</taxon>
    </lineage>
</organism>
<name>A0A4R4Y8W7_9PSEU</name>
<reference evidence="2 3" key="1">
    <citation type="submission" date="2019-03" db="EMBL/GenBank/DDBJ databases">
        <title>Draft genome sequences of novel Actinobacteria.</title>
        <authorList>
            <person name="Sahin N."/>
            <person name="Ay H."/>
            <person name="Saygin H."/>
        </authorList>
    </citation>
    <scope>NUCLEOTIDE SEQUENCE [LARGE SCALE GENOMIC DNA]</scope>
    <source>
        <strain evidence="2 3">7K502</strain>
    </source>
</reference>
<dbReference type="Proteomes" id="UP000294947">
    <property type="component" value="Unassembled WGS sequence"/>
</dbReference>
<proteinExistence type="predicted"/>
<evidence type="ECO:0008006" key="4">
    <source>
        <dbReference type="Google" id="ProtNLM"/>
    </source>
</evidence>
<sequence length="367" mass="40379">MTEQSLLDAHRLPLPLPPDPLSPIPDEVERELAAYRAGDVAQAQTSLSTIAESGRTALSGHAAMALAGIELAENGLSATCKKWLEQVASGEDPWLGPLAVVMLSSDFEKHIAGPEPLLSNLADQLTGDLTAARQGFEQALTHLEGAWENESEYDDDAISAILNQRDITKLLLGNVLIQTGDSAAARKPLSSARSHCDGLLAAYASYLEGHVLHEQGENERASRALFYAADEAHPSSSGTEGLLPWALIRYGEFLASNPWLDIVVDQVEENHTSEGSVIRFPFESALTFKKVSQPALADIGLHLFPASADFEPVHAALERLRTWSDERYERARRLTLVLHQYVDDWRNEEKTQKLAELWEKLDLPHLR</sequence>
<evidence type="ECO:0000313" key="2">
    <source>
        <dbReference type="EMBL" id="TDD40958.1"/>
    </source>
</evidence>
<gene>
    <name evidence="2" type="ORF">E1288_33940</name>
</gene>
<evidence type="ECO:0000313" key="3">
    <source>
        <dbReference type="Proteomes" id="UP000294947"/>
    </source>
</evidence>
<comment type="caution">
    <text evidence="2">The sequence shown here is derived from an EMBL/GenBank/DDBJ whole genome shotgun (WGS) entry which is preliminary data.</text>
</comment>
<feature type="compositionally biased region" description="Pro residues" evidence="1">
    <location>
        <begin position="14"/>
        <end position="23"/>
    </location>
</feature>
<dbReference type="AlphaFoldDB" id="A0A4R4Y8W7"/>
<dbReference type="OrthoDB" id="4167430at2"/>
<dbReference type="EMBL" id="SMKW01000064">
    <property type="protein sequence ID" value="TDD40958.1"/>
    <property type="molecule type" value="Genomic_DNA"/>
</dbReference>
<keyword evidence="3" id="KW-1185">Reference proteome</keyword>
<protein>
    <recommendedName>
        <fullName evidence="4">Tetratricopeptide repeat protein</fullName>
    </recommendedName>
</protein>
<evidence type="ECO:0000256" key="1">
    <source>
        <dbReference type="SAM" id="MobiDB-lite"/>
    </source>
</evidence>